<keyword evidence="3" id="KW-1185">Reference proteome</keyword>
<proteinExistence type="predicted"/>
<name>A0A388T7I7_TERA1</name>
<dbReference type="PANTHER" id="PTHR36836">
    <property type="entry name" value="COLANIC ACID BIOSYNTHESIS PROTEIN WCAK"/>
    <property type="match status" value="1"/>
</dbReference>
<comment type="caution">
    <text evidence="2">The sequence shown here is derived from an EMBL/GenBank/DDBJ whole genome shotgun (WGS) entry which is preliminary data.</text>
</comment>
<dbReference type="EMBL" id="BGZN01000001">
    <property type="protein sequence ID" value="GBR72517.1"/>
    <property type="molecule type" value="Genomic_DNA"/>
</dbReference>
<organism evidence="2 3">
    <name type="scientific">Termititenax aidoneus</name>
    <dbReference type="NCBI Taxonomy" id="2218524"/>
    <lineage>
        <taxon>Bacteria</taxon>
        <taxon>Bacillati</taxon>
        <taxon>Candidatus Margulisiibacteriota</taxon>
        <taxon>Candidatus Termititenacia</taxon>
        <taxon>Candidatus Termititenacales</taxon>
        <taxon>Candidatus Termititenacaceae</taxon>
        <taxon>Candidatus Termititenax</taxon>
    </lineage>
</organism>
<evidence type="ECO:0000313" key="2">
    <source>
        <dbReference type="EMBL" id="GBR72517.1"/>
    </source>
</evidence>
<gene>
    <name evidence="2" type="primary">csaB</name>
    <name evidence="2" type="ORF">NO1_0029</name>
</gene>
<feature type="domain" description="Polysaccharide pyruvyl transferase" evidence="1">
    <location>
        <begin position="215"/>
        <end position="246"/>
    </location>
</feature>
<accession>A0A388T7I7</accession>
<keyword evidence="2" id="KW-0808">Transferase</keyword>
<evidence type="ECO:0000313" key="3">
    <source>
        <dbReference type="Proteomes" id="UP000269352"/>
    </source>
</evidence>
<protein>
    <submittedName>
        <fullName evidence="2">Polysaccharide pyruvyl transferase CsaB</fullName>
    </submittedName>
</protein>
<dbReference type="PANTHER" id="PTHR36836:SF1">
    <property type="entry name" value="COLANIC ACID BIOSYNTHESIS PROTEIN WCAK"/>
    <property type="match status" value="1"/>
</dbReference>
<dbReference type="Proteomes" id="UP000269352">
    <property type="component" value="Unassembled WGS sequence"/>
</dbReference>
<sequence>MKILLAGYYGFGNLGDELLAQTARELLSAKHTVTVCRARRNFLFLLLPADCLLLAGGSLFQDVTGRGLSVLYYSAWACAAKLFRKKLFLVAQGIGPIRAPLNRWLTRAVFRRADFVSLRDRESAEFLGLPQSHLTADLLFAAKLRTLKTAQRQQAKTAPLPVGAARRRQARAARRRQIIVNLKKSAPQILTEFQPVYLAMQPSADWGRPCAPPDFAAARLAVGMRLHFLILAVLHNVPAVGIAYDPKVENFCRKFDLPYVTLDELERLPQIIRRELAKPAAAKKRLAVLVKQERRLAREGVKVLLEKLNG</sequence>
<feature type="domain" description="Polysaccharide pyruvyl transferase" evidence="1">
    <location>
        <begin position="13"/>
        <end position="148"/>
    </location>
</feature>
<dbReference type="Pfam" id="PF04230">
    <property type="entry name" value="PS_pyruv_trans"/>
    <property type="match status" value="2"/>
</dbReference>
<dbReference type="InterPro" id="IPR007345">
    <property type="entry name" value="Polysacch_pyruvyl_Trfase"/>
</dbReference>
<dbReference type="GO" id="GO:0016740">
    <property type="term" value="F:transferase activity"/>
    <property type="evidence" value="ECO:0007669"/>
    <property type="project" value="UniProtKB-KW"/>
</dbReference>
<evidence type="ECO:0000259" key="1">
    <source>
        <dbReference type="Pfam" id="PF04230"/>
    </source>
</evidence>
<reference evidence="2 3" key="1">
    <citation type="journal article" date="2019" name="ISME J.">
        <title>Genome analyses of uncultured TG2/ZB3 bacteria in 'Margulisbacteria' specifically attached to ectosymbiotic spirochetes of protists in the termite gut.</title>
        <authorList>
            <person name="Utami Y.D."/>
            <person name="Kuwahara H."/>
            <person name="Igai K."/>
            <person name="Murakami T."/>
            <person name="Sugaya K."/>
            <person name="Morikawa T."/>
            <person name="Nagura Y."/>
            <person name="Yuki M."/>
            <person name="Deevong P."/>
            <person name="Inoue T."/>
            <person name="Kihara K."/>
            <person name="Lo N."/>
            <person name="Yamada A."/>
            <person name="Ohkuma M."/>
            <person name="Hongoh Y."/>
        </authorList>
    </citation>
    <scope>NUCLEOTIDE SEQUENCE [LARGE SCALE GENOMIC DNA]</scope>
    <source>
        <strain evidence="2">NkOx7-01</strain>
    </source>
</reference>
<dbReference type="AlphaFoldDB" id="A0A388T7I7"/>